<dbReference type="EMBL" id="RZNH01000046">
    <property type="protein sequence ID" value="NOU61934.1"/>
    <property type="molecule type" value="Genomic_DNA"/>
</dbReference>
<protein>
    <submittedName>
        <fullName evidence="2">LamG domain-containing protein</fullName>
    </submittedName>
</protein>
<evidence type="ECO:0000313" key="2">
    <source>
        <dbReference type="EMBL" id="NOU61934.1"/>
    </source>
</evidence>
<evidence type="ECO:0000256" key="1">
    <source>
        <dbReference type="SAM" id="SignalP"/>
    </source>
</evidence>
<name>A0ABX1X0K1_9BACT</name>
<comment type="caution">
    <text evidence="2">The sequence shown here is derived from an EMBL/GenBank/DDBJ whole genome shotgun (WGS) entry which is preliminary data.</text>
</comment>
<feature type="chain" id="PRO_5045421892" evidence="1">
    <location>
        <begin position="19"/>
        <end position="575"/>
    </location>
</feature>
<gene>
    <name evidence="2" type="ORF">ELS83_19220</name>
</gene>
<dbReference type="Proteomes" id="UP000732105">
    <property type="component" value="Unassembled WGS sequence"/>
</dbReference>
<evidence type="ECO:0000313" key="3">
    <source>
        <dbReference type="Proteomes" id="UP000732105"/>
    </source>
</evidence>
<dbReference type="Gene3D" id="2.60.40.10">
    <property type="entry name" value="Immunoglobulins"/>
    <property type="match status" value="1"/>
</dbReference>
<proteinExistence type="predicted"/>
<dbReference type="InterPro" id="IPR013320">
    <property type="entry name" value="ConA-like_dom_sf"/>
</dbReference>
<dbReference type="PROSITE" id="PS51257">
    <property type="entry name" value="PROKAR_LIPOPROTEIN"/>
    <property type="match status" value="1"/>
</dbReference>
<dbReference type="SUPFAM" id="SSF49899">
    <property type="entry name" value="Concanavalin A-like lectins/glucanases"/>
    <property type="match status" value="2"/>
</dbReference>
<dbReference type="PANTHER" id="PTHR42535:SF2">
    <property type="entry name" value="CHROMOSOME UNDETERMINED SCAFFOLD_146, WHOLE GENOME SHOTGUN SEQUENCE"/>
    <property type="match status" value="1"/>
</dbReference>
<dbReference type="RefSeq" id="WP_171597193.1">
    <property type="nucleotide sequence ID" value="NZ_RZNH01000046.1"/>
</dbReference>
<dbReference type="Gene3D" id="2.60.120.200">
    <property type="match status" value="2"/>
</dbReference>
<dbReference type="InterPro" id="IPR013783">
    <property type="entry name" value="Ig-like_fold"/>
</dbReference>
<sequence>MKNINLLIAGVLMCVAFACDNDLDSITQVPKGADETAPVVTINYPQEGDLVQDSLEIAPVTFKFTAEDDVEMKKVVVELDGQEIESYTTFTDYMVVKKDVFYPTLEVGAHTLTVTATDLTDKTTTISVKFLRVTDLGMVGPLPNESFYMPFDGDDIGRFVYRTDMVSVVGSPLFNDAGWMKEAYEGAEDAYLTVPVSAIASDEFSAAFWYKVNATPNRSGILVVGAPDEGKEVDKQNNRKHGFRLFREGNEEKQRIKLNVGNGTGDAWNDGGEIDVNGEWVHVAFTISSSNSVVYINGEAVNQNDITGISWEDCEIMSIMSGDPYFNGWSHKSDASLMDELRLFNKALTTEEVNALMADVPDILDSESFYLSFNDNYLPEQAASTIGMPSYSDDSYSREAYMGAEDAYLTVPAVGFLGDEISATFWYKVNATPNRAGILVIGAPDEGKEVDKQNNRKHGFRLFREGNEEKQRIKLNVGNGTGDAWNDGGEIDVNGEWVHVAFTISAMQSIVYINGEAVNQADITGVSWENCEIMSIMSGDPYFNGWSHKYDASTMDELRFYNKALTQAEVMATME</sequence>
<feature type="signal peptide" evidence="1">
    <location>
        <begin position="1"/>
        <end position="18"/>
    </location>
</feature>
<organism evidence="2 3">
    <name type="scientific">Marinifilum caeruleilacunae</name>
    <dbReference type="NCBI Taxonomy" id="2499076"/>
    <lineage>
        <taxon>Bacteria</taxon>
        <taxon>Pseudomonadati</taxon>
        <taxon>Bacteroidota</taxon>
        <taxon>Bacteroidia</taxon>
        <taxon>Marinilabiliales</taxon>
        <taxon>Marinifilaceae</taxon>
    </lineage>
</organism>
<keyword evidence="1" id="KW-0732">Signal</keyword>
<reference evidence="2 3" key="1">
    <citation type="submission" date="2018-12" db="EMBL/GenBank/DDBJ databases">
        <title>Marinifilum JC070 sp. nov., a marine bacterium isolated from Yongle Blue Hole in the South China Sea.</title>
        <authorList>
            <person name="Fu T."/>
        </authorList>
    </citation>
    <scope>NUCLEOTIDE SEQUENCE [LARGE SCALE GENOMIC DNA]</scope>
    <source>
        <strain evidence="2 3">JC070</strain>
    </source>
</reference>
<dbReference type="Pfam" id="PF17957">
    <property type="entry name" value="Big_7"/>
    <property type="match status" value="1"/>
</dbReference>
<accession>A0ABX1X0K1</accession>
<dbReference type="PANTHER" id="PTHR42535">
    <property type="entry name" value="OOKINETE PROTEIN, PUTATIVE-RELATED"/>
    <property type="match status" value="1"/>
</dbReference>
<keyword evidence="3" id="KW-1185">Reference proteome</keyword>
<dbReference type="Pfam" id="PF13385">
    <property type="entry name" value="Laminin_G_3"/>
    <property type="match status" value="2"/>
</dbReference>